<name>A0ABP7DD77_9MICC</name>
<dbReference type="NCBIfam" id="NF006521">
    <property type="entry name" value="PRK08965.1-5"/>
    <property type="match status" value="1"/>
</dbReference>
<evidence type="ECO:0000256" key="7">
    <source>
        <dbReference type="SAM" id="MobiDB-lite"/>
    </source>
</evidence>
<evidence type="ECO:0000256" key="8">
    <source>
        <dbReference type="SAM" id="Phobius"/>
    </source>
</evidence>
<evidence type="ECO:0000313" key="10">
    <source>
        <dbReference type="Proteomes" id="UP001501536"/>
    </source>
</evidence>
<dbReference type="Proteomes" id="UP001501536">
    <property type="component" value="Unassembled WGS sequence"/>
</dbReference>
<feature type="region of interest" description="Disordered" evidence="7">
    <location>
        <begin position="193"/>
        <end position="220"/>
    </location>
</feature>
<evidence type="ECO:0000256" key="4">
    <source>
        <dbReference type="ARBA" id="ARBA00022692"/>
    </source>
</evidence>
<dbReference type="PANTHER" id="PTHR34584">
    <property type="entry name" value="NA(+)/H(+) ANTIPORTER SUBUNIT E1"/>
    <property type="match status" value="1"/>
</dbReference>
<feature type="transmembrane region" description="Helical" evidence="8">
    <location>
        <begin position="81"/>
        <end position="104"/>
    </location>
</feature>
<keyword evidence="3" id="KW-1003">Cell membrane</keyword>
<sequence>MSNAGDAQAGRRWSRLRARARQRRRRFAVELPLLIGMMLVWGALWRDFSLGNLIFGLLISTGIVSLFRLPPVRLTGRFNVWWALVFIVKFVGEVAVASFQVLWWSLRYGPRIRSAVVAVRLRAREDLMVTATGHTMTLIPGSFVVEVDRGTGTLYMHVLNQSGPDSAERFRRHVLDTEKLIIRIIGTPEEVRRVRDEEAGRAEPPAQPTLEAARGQEDVS</sequence>
<evidence type="ECO:0000313" key="9">
    <source>
        <dbReference type="EMBL" id="GAA3703825.1"/>
    </source>
</evidence>
<evidence type="ECO:0000256" key="1">
    <source>
        <dbReference type="ARBA" id="ARBA00004651"/>
    </source>
</evidence>
<keyword evidence="6 8" id="KW-0472">Membrane</keyword>
<comment type="similarity">
    <text evidence="2">Belongs to the CPA3 antiporters (TC 2.A.63) subunit E family.</text>
</comment>
<evidence type="ECO:0000256" key="6">
    <source>
        <dbReference type="ARBA" id="ARBA00023136"/>
    </source>
</evidence>
<dbReference type="EMBL" id="BAABCJ010000002">
    <property type="protein sequence ID" value="GAA3703825.1"/>
    <property type="molecule type" value="Genomic_DNA"/>
</dbReference>
<evidence type="ECO:0000256" key="3">
    <source>
        <dbReference type="ARBA" id="ARBA00022475"/>
    </source>
</evidence>
<protein>
    <recommendedName>
        <fullName evidence="11">Na+/H+ antiporter subunit E</fullName>
    </recommendedName>
</protein>
<keyword evidence="4 8" id="KW-0812">Transmembrane</keyword>
<gene>
    <name evidence="9" type="ORF">GCM10022377_16930</name>
</gene>
<accession>A0ABP7DD77</accession>
<proteinExistence type="inferred from homology"/>
<organism evidence="9 10">
    <name type="scientific">Zhihengliuella alba</name>
    <dbReference type="NCBI Taxonomy" id="547018"/>
    <lineage>
        <taxon>Bacteria</taxon>
        <taxon>Bacillati</taxon>
        <taxon>Actinomycetota</taxon>
        <taxon>Actinomycetes</taxon>
        <taxon>Micrococcales</taxon>
        <taxon>Micrococcaceae</taxon>
        <taxon>Zhihengliuella</taxon>
    </lineage>
</organism>
<evidence type="ECO:0000256" key="5">
    <source>
        <dbReference type="ARBA" id="ARBA00022989"/>
    </source>
</evidence>
<comment type="subcellular location">
    <subcellularLocation>
        <location evidence="1">Cell membrane</location>
        <topology evidence="1">Multi-pass membrane protein</topology>
    </subcellularLocation>
</comment>
<reference evidence="10" key="1">
    <citation type="journal article" date="2019" name="Int. J. Syst. Evol. Microbiol.">
        <title>The Global Catalogue of Microorganisms (GCM) 10K type strain sequencing project: providing services to taxonomists for standard genome sequencing and annotation.</title>
        <authorList>
            <consortium name="The Broad Institute Genomics Platform"/>
            <consortium name="The Broad Institute Genome Sequencing Center for Infectious Disease"/>
            <person name="Wu L."/>
            <person name="Ma J."/>
        </authorList>
    </citation>
    <scope>NUCLEOTIDE SEQUENCE [LARGE SCALE GENOMIC DNA]</scope>
    <source>
        <strain evidence="10">JCM 16961</strain>
    </source>
</reference>
<dbReference type="InterPro" id="IPR002758">
    <property type="entry name" value="Cation_antiport_E"/>
</dbReference>
<evidence type="ECO:0008006" key="11">
    <source>
        <dbReference type="Google" id="ProtNLM"/>
    </source>
</evidence>
<dbReference type="Pfam" id="PF01899">
    <property type="entry name" value="MNHE"/>
    <property type="match status" value="1"/>
</dbReference>
<comment type="caution">
    <text evidence="9">The sequence shown here is derived from an EMBL/GenBank/DDBJ whole genome shotgun (WGS) entry which is preliminary data.</text>
</comment>
<dbReference type="RefSeq" id="WP_344882850.1">
    <property type="nucleotide sequence ID" value="NZ_BAABCJ010000002.1"/>
</dbReference>
<keyword evidence="10" id="KW-1185">Reference proteome</keyword>
<feature type="transmembrane region" description="Helical" evidence="8">
    <location>
        <begin position="27"/>
        <end position="44"/>
    </location>
</feature>
<dbReference type="PANTHER" id="PTHR34584:SF1">
    <property type="entry name" value="NA(+)_H(+) ANTIPORTER SUBUNIT E1"/>
    <property type="match status" value="1"/>
</dbReference>
<feature type="transmembrane region" description="Helical" evidence="8">
    <location>
        <begin position="50"/>
        <end position="69"/>
    </location>
</feature>
<keyword evidence="5 8" id="KW-1133">Transmembrane helix</keyword>
<evidence type="ECO:0000256" key="2">
    <source>
        <dbReference type="ARBA" id="ARBA00006228"/>
    </source>
</evidence>